<evidence type="ECO:0008006" key="4">
    <source>
        <dbReference type="Google" id="ProtNLM"/>
    </source>
</evidence>
<dbReference type="eggNOG" id="ENOG502QWSP">
    <property type="taxonomic scope" value="Eukaryota"/>
</dbReference>
<evidence type="ECO:0000313" key="2">
    <source>
        <dbReference type="EMBL" id="CCG81117.2"/>
    </source>
</evidence>
<dbReference type="InterPro" id="IPR036915">
    <property type="entry name" value="Cyclin-like_sf"/>
</dbReference>
<protein>
    <recommendedName>
        <fullName evidence="4">Cyclin-like protein</fullName>
    </recommendedName>
</protein>
<dbReference type="EMBL" id="CAHR02000025">
    <property type="protein sequence ID" value="CCG81117.2"/>
    <property type="molecule type" value="Genomic_DNA"/>
</dbReference>
<name>R4X753_TAPDE</name>
<dbReference type="Gene3D" id="1.10.472.10">
    <property type="entry name" value="Cyclin-like"/>
    <property type="match status" value="1"/>
</dbReference>
<dbReference type="STRING" id="1097556.R4X753"/>
<dbReference type="InterPro" id="IPR013922">
    <property type="entry name" value="Cyclin_PHO80-like"/>
</dbReference>
<dbReference type="AlphaFoldDB" id="R4X753"/>
<dbReference type="GO" id="GO:0019901">
    <property type="term" value="F:protein kinase binding"/>
    <property type="evidence" value="ECO:0007669"/>
    <property type="project" value="InterPro"/>
</dbReference>
<sequence>MAKPEFTKWTRDVLSTTQVSTNVVILAMLYIYRLKVGNPSVKGKAGSEYRLLTVALMLGNKFLDDNTYTNKTWADVTNIAVKEIHLMEVEFLSNMRYQLMVTVEEWQGWLYKINLFVRYQQKQQVMCQITPMPRGLPSPPVLYDHGSYIPIHGVGYSTPQLELPPLSRGRKRSLGDAHFPDTYNMLPPHKKMLSQPTTPHSNDDALSRFRYAGLNNRHDTSPTRHQQLQASLLRTLPPPGKYHGTGSLNFMLPHYQGTIHNSAISPSHLQAGQGTNGSSPTTSSISHFSSHSHGPALGYSPTSLALQHRNSPYAPVQPVQRLVGKYQPIFNPLQVNPQTKQSLWYNQVSAGVQQPVYHGKVPLSAQASPYGRVAKR</sequence>
<proteinExistence type="predicted"/>
<dbReference type="GO" id="GO:0005634">
    <property type="term" value="C:nucleus"/>
    <property type="evidence" value="ECO:0007669"/>
    <property type="project" value="TreeGrafter"/>
</dbReference>
<accession>R4X753</accession>
<reference evidence="2 3" key="1">
    <citation type="journal article" date="2013" name="MBio">
        <title>Genome sequencing of the plant pathogen Taphrina deformans, the causal agent of peach leaf curl.</title>
        <authorList>
            <person name="Cisse O.H."/>
            <person name="Almeida J.M.G.C.F."/>
            <person name="Fonseca A."/>
            <person name="Kumar A.A."/>
            <person name="Salojaervi J."/>
            <person name="Overmyer K."/>
            <person name="Hauser P.M."/>
            <person name="Pagni M."/>
        </authorList>
    </citation>
    <scope>NUCLEOTIDE SEQUENCE [LARGE SCALE GENOMIC DNA]</scope>
    <source>
        <strain evidence="3">PYCC 5710 / ATCC 11124 / CBS 356.35 / IMI 108563 / JCM 9778 / NBRC 8474</strain>
    </source>
</reference>
<dbReference type="SUPFAM" id="SSF47954">
    <property type="entry name" value="Cyclin-like"/>
    <property type="match status" value="1"/>
</dbReference>
<gene>
    <name evidence="2" type="ORF">TAPDE_000814</name>
</gene>
<comment type="caution">
    <text evidence="2">The sequence shown here is derived from an EMBL/GenBank/DDBJ whole genome shotgun (WGS) entry which is preliminary data.</text>
</comment>
<dbReference type="PANTHER" id="PTHR15615:SF118">
    <property type="entry name" value="CYCLIN, HYPOTHETICAL (EUROFUNG)"/>
    <property type="match status" value="1"/>
</dbReference>
<dbReference type="Proteomes" id="UP000013776">
    <property type="component" value="Unassembled WGS sequence"/>
</dbReference>
<dbReference type="GO" id="GO:0016538">
    <property type="term" value="F:cyclin-dependent protein serine/threonine kinase regulator activity"/>
    <property type="evidence" value="ECO:0007669"/>
    <property type="project" value="TreeGrafter"/>
</dbReference>
<dbReference type="CDD" id="cd20557">
    <property type="entry name" value="CYCLIN_ScPCL1-like"/>
    <property type="match status" value="1"/>
</dbReference>
<dbReference type="GO" id="GO:0000307">
    <property type="term" value="C:cyclin-dependent protein kinase holoenzyme complex"/>
    <property type="evidence" value="ECO:0007669"/>
    <property type="project" value="TreeGrafter"/>
</dbReference>
<dbReference type="PANTHER" id="PTHR15615">
    <property type="match status" value="1"/>
</dbReference>
<evidence type="ECO:0000256" key="1">
    <source>
        <dbReference type="SAM" id="MobiDB-lite"/>
    </source>
</evidence>
<dbReference type="VEuPathDB" id="FungiDB:TAPDE_000814"/>
<evidence type="ECO:0000313" key="3">
    <source>
        <dbReference type="Proteomes" id="UP000013776"/>
    </source>
</evidence>
<feature type="region of interest" description="Disordered" evidence="1">
    <location>
        <begin position="265"/>
        <end position="303"/>
    </location>
</feature>
<feature type="compositionally biased region" description="Low complexity" evidence="1">
    <location>
        <begin position="276"/>
        <end position="294"/>
    </location>
</feature>
<organism evidence="2 3">
    <name type="scientific">Taphrina deformans (strain PYCC 5710 / ATCC 11124 / CBS 356.35 / IMI 108563 / JCM 9778 / NBRC 8474)</name>
    <name type="common">Peach leaf curl fungus</name>
    <name type="synonym">Lalaria deformans</name>
    <dbReference type="NCBI Taxonomy" id="1097556"/>
    <lineage>
        <taxon>Eukaryota</taxon>
        <taxon>Fungi</taxon>
        <taxon>Dikarya</taxon>
        <taxon>Ascomycota</taxon>
        <taxon>Taphrinomycotina</taxon>
        <taxon>Taphrinomycetes</taxon>
        <taxon>Taphrinales</taxon>
        <taxon>Taphrinaceae</taxon>
        <taxon>Taphrina</taxon>
    </lineage>
</organism>
<dbReference type="OrthoDB" id="244495at2759"/>
<dbReference type="Pfam" id="PF08613">
    <property type="entry name" value="Cyclin"/>
    <property type="match status" value="1"/>
</dbReference>
<keyword evidence="3" id="KW-1185">Reference proteome</keyword>